<dbReference type="InterPro" id="IPR024455">
    <property type="entry name" value="Phage_capsid"/>
</dbReference>
<protein>
    <submittedName>
        <fullName evidence="4">Major capsid protein</fullName>
    </submittedName>
</protein>
<organism evidence="4 5">
    <name type="scientific">Mycobacterium phage Eureka</name>
    <dbReference type="NCBI Taxonomy" id="2922993"/>
    <lineage>
        <taxon>Viruses</taxon>
        <taxon>Duplodnaviria</taxon>
        <taxon>Heunggongvirae</taxon>
        <taxon>Uroviricota</taxon>
        <taxon>Caudoviricetes</taxon>
        <taxon>Kostyavirus</taxon>
        <taxon>Kostyavirus eureka</taxon>
    </lineage>
</organism>
<evidence type="ECO:0000256" key="1">
    <source>
        <dbReference type="ARBA" id="ARBA00004328"/>
    </source>
</evidence>
<evidence type="ECO:0000313" key="5">
    <source>
        <dbReference type="Proteomes" id="UP000000698"/>
    </source>
</evidence>
<evidence type="ECO:0000259" key="3">
    <source>
        <dbReference type="Pfam" id="PF05065"/>
    </source>
</evidence>
<dbReference type="GeneID" id="40067013"/>
<dbReference type="GO" id="GO:0044423">
    <property type="term" value="C:virion component"/>
    <property type="evidence" value="ECO:0007669"/>
    <property type="project" value="UniProtKB-KW"/>
</dbReference>
<evidence type="ECO:0000256" key="2">
    <source>
        <dbReference type="ARBA" id="ARBA00022844"/>
    </source>
</evidence>
<reference evidence="4 5" key="1">
    <citation type="journal article" date="2012" name="J. Virol.">
        <title>Complete Genome Sequences of 138 Mycobacteriophages.</title>
        <authorList>
            <consortium name="the Science Education Alliance Phage Hunters Advancing Genomics and Evolutionary Science Program"/>
            <consortium name="the KwaZulu-Natal Research Institute for Tuberculosis and HIV Mycobacterial Genetics Course Students"/>
            <consortium name="the Phage Hunters Integrating Research and Education Program"/>
            <person name="Hatfull G.F."/>
        </authorList>
    </citation>
    <scope>NUCLEOTIDE SEQUENCE [LARGE SCALE GENOMIC DNA]</scope>
</reference>
<proteinExistence type="predicted"/>
<name>G1JWN2_9CAUD</name>
<dbReference type="Gene3D" id="3.30.2400.10">
    <property type="entry name" value="Major capsid protein gp5"/>
    <property type="match status" value="1"/>
</dbReference>
<keyword evidence="5" id="KW-1185">Reference proteome</keyword>
<dbReference type="NCBIfam" id="TIGR01554">
    <property type="entry name" value="major_cap_HK97"/>
    <property type="match status" value="1"/>
</dbReference>
<sequence length="498" mass="52815">MPSTAQLEAQGRQLAKSIKDINADETKTAAEKKEALAKIEPDFKAHQAEVEAHERAQEMLKSLGGADAAKDGLDNDIPEVEVRNLKQIRKHLARAVIMNPELKNATSFEKGTKFDVSFNVSAKAATPGTAAAELMGAFADGETAPAAIGQNPFGSTGTFAPGILPTFLPGIVEQLFYELSLADLISSRPVTSPNLSYLTESAAHNNAAAVAEAGTYPFSSEEFARVYEQVGKVANALTITDEGLRDAPELFNFVQGRLLEGIQRKEEVQLLAGGGYPGVNGLLQRSTGFTASSASSLFGATSATVSNVKFPADGTNGAFVGQDTVASLKYGRVVTGLAGDTDSTAGKYPTAAEIAENVFDAFVDIQLTLFQTPNAVVMNPRDWELLRLTKDANGQYMGGNFFGNAYGNPVNGGKNIWGVPVVTTPLIPLGTILVGHFAPSVIQTARREGVTMQMTNSNGTDFVDGKVTVRAEERLGLLVYRPSAFQLIQLKKGANYSG</sequence>
<comment type="subcellular location">
    <subcellularLocation>
        <location evidence="1">Virion</location>
    </subcellularLocation>
</comment>
<dbReference type="SUPFAM" id="SSF56563">
    <property type="entry name" value="Major capsid protein gp5"/>
    <property type="match status" value="1"/>
</dbReference>
<evidence type="ECO:0000313" key="4">
    <source>
        <dbReference type="EMBL" id="AEL98030.1"/>
    </source>
</evidence>
<dbReference type="Gene3D" id="3.30.2320.10">
    <property type="entry name" value="hypothetical protein PF0899 domain"/>
    <property type="match status" value="1"/>
</dbReference>
<accession>G1JWN2</accession>
<dbReference type="EMBL" id="JN412590">
    <property type="protein sequence ID" value="AEL98030.1"/>
    <property type="molecule type" value="Genomic_DNA"/>
</dbReference>
<dbReference type="Pfam" id="PF05065">
    <property type="entry name" value="Phage_capsid"/>
    <property type="match status" value="1"/>
</dbReference>
<dbReference type="Proteomes" id="UP000000698">
    <property type="component" value="Segment"/>
</dbReference>
<feature type="domain" description="Phage capsid-like C-terminal" evidence="3">
    <location>
        <begin position="163"/>
        <end position="489"/>
    </location>
</feature>
<dbReference type="InterPro" id="IPR054612">
    <property type="entry name" value="Phage_capsid-like_C"/>
</dbReference>
<keyword evidence="2" id="KW-0946">Virion</keyword>
<gene>
    <name evidence="4" type="primary">12</name>
    <name evidence="4" type="ORF">EUREKA_12</name>
</gene>
<dbReference type="RefSeq" id="YP_009591552.1">
    <property type="nucleotide sequence ID" value="NC_041850.1"/>
</dbReference>